<evidence type="ECO:0000313" key="3">
    <source>
        <dbReference type="EMBL" id="SDY85026.1"/>
    </source>
</evidence>
<evidence type="ECO:0000259" key="2">
    <source>
        <dbReference type="Pfam" id="PF01051"/>
    </source>
</evidence>
<organism evidence="3 4">
    <name type="scientific">Acinetobacter kyonggiensis</name>
    <dbReference type="NCBI Taxonomy" id="595670"/>
    <lineage>
        <taxon>Bacteria</taxon>
        <taxon>Pseudomonadati</taxon>
        <taxon>Pseudomonadota</taxon>
        <taxon>Gammaproteobacteria</taxon>
        <taxon>Moraxellales</taxon>
        <taxon>Moraxellaceae</taxon>
        <taxon>Acinetobacter</taxon>
    </lineage>
</organism>
<dbReference type="AlphaFoldDB" id="A0A1H3N840"/>
<name>A0A1H3N840_9GAMM</name>
<dbReference type="InterPro" id="IPR036388">
    <property type="entry name" value="WH-like_DNA-bd_sf"/>
</dbReference>
<proteinExistence type="inferred from homology"/>
<dbReference type="Proteomes" id="UP000199035">
    <property type="component" value="Unassembled WGS sequence"/>
</dbReference>
<accession>A0A1H3N840</accession>
<gene>
    <name evidence="3" type="ORF">SAMN05421643_1395</name>
</gene>
<reference evidence="4" key="1">
    <citation type="submission" date="2016-10" db="EMBL/GenBank/DDBJ databases">
        <authorList>
            <person name="Varghese N."/>
            <person name="Submissions S."/>
        </authorList>
    </citation>
    <scope>NUCLEOTIDE SEQUENCE [LARGE SCALE GENOMIC DNA]</scope>
    <source>
        <strain evidence="4">ANC 5109</strain>
    </source>
</reference>
<evidence type="ECO:0000256" key="1">
    <source>
        <dbReference type="ARBA" id="ARBA00038283"/>
    </source>
</evidence>
<dbReference type="GO" id="GO:0003887">
    <property type="term" value="F:DNA-directed DNA polymerase activity"/>
    <property type="evidence" value="ECO:0007669"/>
    <property type="project" value="InterPro"/>
</dbReference>
<dbReference type="Pfam" id="PF21205">
    <property type="entry name" value="Rep3_C"/>
    <property type="match status" value="1"/>
</dbReference>
<dbReference type="EMBL" id="FNPK01000039">
    <property type="protein sequence ID" value="SDY85026.1"/>
    <property type="molecule type" value="Genomic_DNA"/>
</dbReference>
<keyword evidence="4" id="KW-1185">Reference proteome</keyword>
<dbReference type="InterPro" id="IPR036390">
    <property type="entry name" value="WH_DNA-bd_sf"/>
</dbReference>
<sequence>MADKEVQVAESRLDLAVNRDPLRKYTLELHDLERVAIVVKNNTILGMEEFGEDGLALNGLDVQVLSTALLAAHILKERGDVFTANTVFSIPIANFCQIWRMPSDSKARRNGNIYRDLFNSVSRLNQRYFRYPDVSRTRLVESGYFAYIQYNKSVIEFGFPAPIIDYLMKRNDFTWYFLENVLKIQDSGNASALKSYAIVLFENLHKMKNFQNNKNENGETEVVFETSKLKKLFGIDDDSYSRHIDFRKKVLDRCALLLEEKAGLSCQIDNVFKGKNVTGYKFRVKFSNRDLDFSAAVSKQKIDKPIMSLAQRKNFALLLSQHTTFASIYKNNGEEDRAFITRLVKLLMNNDRVADFGDYLAAVGFSSRKLDAFLVERHAKRSADNEHDLQGLLDFVDGAGDDIVNPEFKDNLVKKVLEVRKARNIEKKPSKSKISVTPGVVVEGQSVEIDLEANEEDTLPF</sequence>
<dbReference type="GO" id="GO:0006270">
    <property type="term" value="P:DNA replication initiation"/>
    <property type="evidence" value="ECO:0007669"/>
    <property type="project" value="InterPro"/>
</dbReference>
<comment type="similarity">
    <text evidence="1">Belongs to the initiator RepB protein family.</text>
</comment>
<dbReference type="RefSeq" id="WP_092692755.1">
    <property type="nucleotide sequence ID" value="NZ_FNPK01000039.1"/>
</dbReference>
<dbReference type="SUPFAM" id="SSF46785">
    <property type="entry name" value="Winged helix' DNA-binding domain"/>
    <property type="match status" value="1"/>
</dbReference>
<dbReference type="InterPro" id="IPR000525">
    <property type="entry name" value="Initiator_Rep_WH1"/>
</dbReference>
<dbReference type="Gene3D" id="1.10.10.10">
    <property type="entry name" value="Winged helix-like DNA-binding domain superfamily/Winged helix DNA-binding domain"/>
    <property type="match status" value="2"/>
</dbReference>
<protein>
    <submittedName>
        <fullName evidence="3">Initiator Replication protein</fullName>
    </submittedName>
</protein>
<evidence type="ECO:0000313" key="4">
    <source>
        <dbReference type="Proteomes" id="UP000199035"/>
    </source>
</evidence>
<feature type="domain" description="Initiator Rep protein WH1" evidence="2">
    <location>
        <begin position="80"/>
        <end position="187"/>
    </location>
</feature>
<dbReference type="Pfam" id="PF01051">
    <property type="entry name" value="Rep3_N"/>
    <property type="match status" value="1"/>
</dbReference>